<sequence length="69" mass="7065">MTFPLNQVITGWSQGLLGMQPGGRRLLIIPPDLGYGSTGQGNIPPGESLIFVVDLISASAEATPGTAAN</sequence>
<evidence type="ECO:0000256" key="4">
    <source>
        <dbReference type="ARBA" id="ARBA00023235"/>
    </source>
</evidence>
<accession>A0A6J6Z135</accession>
<dbReference type="SUPFAM" id="SSF54534">
    <property type="entry name" value="FKBP-like"/>
    <property type="match status" value="1"/>
</dbReference>
<comment type="catalytic activity">
    <reaction evidence="1">
        <text>[protein]-peptidylproline (omega=180) = [protein]-peptidylproline (omega=0)</text>
        <dbReference type="Rhea" id="RHEA:16237"/>
        <dbReference type="Rhea" id="RHEA-COMP:10747"/>
        <dbReference type="Rhea" id="RHEA-COMP:10748"/>
        <dbReference type="ChEBI" id="CHEBI:83833"/>
        <dbReference type="ChEBI" id="CHEBI:83834"/>
        <dbReference type="EC" id="5.2.1.8"/>
    </reaction>
</comment>
<dbReference type="InterPro" id="IPR046357">
    <property type="entry name" value="PPIase_dom_sf"/>
</dbReference>
<dbReference type="PROSITE" id="PS50059">
    <property type="entry name" value="FKBP_PPIASE"/>
    <property type="match status" value="1"/>
</dbReference>
<protein>
    <recommendedName>
        <fullName evidence="2">peptidylprolyl isomerase</fullName>
        <ecNumber evidence="2">5.2.1.8</ecNumber>
    </recommendedName>
</protein>
<dbReference type="PANTHER" id="PTHR43811">
    <property type="entry name" value="FKBP-TYPE PEPTIDYL-PROLYL CIS-TRANS ISOMERASE FKPA"/>
    <property type="match status" value="1"/>
</dbReference>
<evidence type="ECO:0000256" key="3">
    <source>
        <dbReference type="ARBA" id="ARBA00023110"/>
    </source>
</evidence>
<dbReference type="Pfam" id="PF00254">
    <property type="entry name" value="FKBP_C"/>
    <property type="match status" value="1"/>
</dbReference>
<evidence type="ECO:0000313" key="6">
    <source>
        <dbReference type="EMBL" id="CAB4815452.1"/>
    </source>
</evidence>
<keyword evidence="4" id="KW-0413">Isomerase</keyword>
<dbReference type="AlphaFoldDB" id="A0A6J6Z135"/>
<organism evidence="6">
    <name type="scientific">freshwater metagenome</name>
    <dbReference type="NCBI Taxonomy" id="449393"/>
    <lineage>
        <taxon>unclassified sequences</taxon>
        <taxon>metagenomes</taxon>
        <taxon>ecological metagenomes</taxon>
    </lineage>
</organism>
<dbReference type="InterPro" id="IPR001179">
    <property type="entry name" value="PPIase_FKBP_dom"/>
</dbReference>
<dbReference type="Gene3D" id="3.10.50.40">
    <property type="match status" value="1"/>
</dbReference>
<dbReference type="GO" id="GO:0003755">
    <property type="term" value="F:peptidyl-prolyl cis-trans isomerase activity"/>
    <property type="evidence" value="ECO:0007669"/>
    <property type="project" value="UniProtKB-KW"/>
</dbReference>
<dbReference type="EC" id="5.2.1.8" evidence="2"/>
<reference evidence="6" key="1">
    <citation type="submission" date="2020-05" db="EMBL/GenBank/DDBJ databases">
        <authorList>
            <person name="Chiriac C."/>
            <person name="Salcher M."/>
            <person name="Ghai R."/>
            <person name="Kavagutti S V."/>
        </authorList>
    </citation>
    <scope>NUCLEOTIDE SEQUENCE</scope>
</reference>
<evidence type="ECO:0000259" key="5">
    <source>
        <dbReference type="PROSITE" id="PS50059"/>
    </source>
</evidence>
<gene>
    <name evidence="6" type="ORF">UFOPK3010_01418</name>
</gene>
<dbReference type="PANTHER" id="PTHR43811:SF19">
    <property type="entry name" value="39 KDA FK506-BINDING NUCLEAR PROTEIN"/>
    <property type="match status" value="1"/>
</dbReference>
<feature type="domain" description="PPIase FKBP-type" evidence="5">
    <location>
        <begin position="1"/>
        <end position="59"/>
    </location>
</feature>
<name>A0A6J6Z135_9ZZZZ</name>
<dbReference type="EMBL" id="CAFAAM010000230">
    <property type="protein sequence ID" value="CAB4815452.1"/>
    <property type="molecule type" value="Genomic_DNA"/>
</dbReference>
<keyword evidence="3" id="KW-0697">Rotamase</keyword>
<proteinExistence type="predicted"/>
<evidence type="ECO:0000256" key="1">
    <source>
        <dbReference type="ARBA" id="ARBA00000971"/>
    </source>
</evidence>
<evidence type="ECO:0000256" key="2">
    <source>
        <dbReference type="ARBA" id="ARBA00013194"/>
    </source>
</evidence>